<sequence length="535" mass="51423">YQCQSQTRCWSWCQGGAAPGPSPGSGIVAGPSPCIGPSAAVGPSLSPGPGIIVGPSPAVGPGAGPGAGIAVGPGPGIAVGASPGAGPSIAVSPGAGPGATVGAGASIIVGPSSGPGAGAGIAVGPGVSSGVGVGITVGPGPGPGINVGPGAGISVGPAVGPGAGAGAGAGVPGRRPRPGGGVAVGPGAGPGDGPGITVGAGPGAGPAIGAGVGAGVPGRRPRPGGGVAVGAGAGPGPGITVGAGLAVGPGAGAGVPGRRPRPGGGVGAGGGSAAIAPARPAAELGAGEGGGGRLGGGSAGPMGGCVGSHHDSSGSLNENSDGTGVALGRNQPLKKEKPKWKSDYPMTDGQLRSKRDEFWDTAPAFEGRKEIWDALKAAAHAFESNDHELAQAIIDGANITLPHGALTECYDELGNRYQLPVYCLAPPINMIEEKGDLETLDIPEPPPNSGHECQLRLRLSTGKDLRLQVRSMDSVFHMKRRLHAVEGVEPGSQRWFFSGRPLADKMKLEELKIPKDYVVQVIVSQPLANPTPVEN</sequence>
<feature type="compositionally biased region" description="Polar residues" evidence="1">
    <location>
        <begin position="313"/>
        <end position="322"/>
    </location>
</feature>
<organism evidence="3 4">
    <name type="scientific">Catharus ustulatus</name>
    <name type="common">Russet-backed thrush</name>
    <name type="synonym">Hylocichla ustulatus</name>
    <dbReference type="NCBI Taxonomy" id="91951"/>
    <lineage>
        <taxon>Eukaryota</taxon>
        <taxon>Metazoa</taxon>
        <taxon>Chordata</taxon>
        <taxon>Craniata</taxon>
        <taxon>Vertebrata</taxon>
        <taxon>Euteleostomi</taxon>
        <taxon>Archelosauria</taxon>
        <taxon>Archosauria</taxon>
        <taxon>Dinosauria</taxon>
        <taxon>Saurischia</taxon>
        <taxon>Theropoda</taxon>
        <taxon>Coelurosauria</taxon>
        <taxon>Aves</taxon>
        <taxon>Neognathae</taxon>
        <taxon>Neoaves</taxon>
        <taxon>Telluraves</taxon>
        <taxon>Australaves</taxon>
        <taxon>Passeriformes</taxon>
        <taxon>Turdidae</taxon>
        <taxon>Catharus</taxon>
    </lineage>
</organism>
<name>A0A8C3U329_CATUS</name>
<dbReference type="Gene3D" id="3.10.20.90">
    <property type="entry name" value="Phosphatidylinositol 3-kinase Catalytic Subunit, Chain A, domain 1"/>
    <property type="match status" value="1"/>
</dbReference>
<reference evidence="3" key="2">
    <citation type="submission" date="2025-08" db="UniProtKB">
        <authorList>
            <consortium name="Ensembl"/>
        </authorList>
    </citation>
    <scope>IDENTIFICATION</scope>
</reference>
<evidence type="ECO:0000259" key="2">
    <source>
        <dbReference type="PROSITE" id="PS50053"/>
    </source>
</evidence>
<dbReference type="InterPro" id="IPR039869">
    <property type="entry name" value="UBTD1/2"/>
</dbReference>
<feature type="region of interest" description="Disordered" evidence="1">
    <location>
        <begin position="252"/>
        <end position="348"/>
    </location>
</feature>
<feature type="compositionally biased region" description="Basic and acidic residues" evidence="1">
    <location>
        <begin position="333"/>
        <end position="342"/>
    </location>
</feature>
<proteinExistence type="predicted"/>
<dbReference type="Ensembl" id="ENSCUST00005008502.1">
    <property type="protein sequence ID" value="ENSCUSP00005008157.1"/>
    <property type="gene ID" value="ENSCUSG00005005084.1"/>
</dbReference>
<reference evidence="3" key="3">
    <citation type="submission" date="2025-09" db="UniProtKB">
        <authorList>
            <consortium name="Ensembl"/>
        </authorList>
    </citation>
    <scope>IDENTIFICATION</scope>
</reference>
<evidence type="ECO:0000313" key="3">
    <source>
        <dbReference type="Ensembl" id="ENSCUSP00005008157.1"/>
    </source>
</evidence>
<dbReference type="SUPFAM" id="SSF54236">
    <property type="entry name" value="Ubiquitin-like"/>
    <property type="match status" value="1"/>
</dbReference>
<gene>
    <name evidence="3" type="primary">UBTD2</name>
</gene>
<dbReference type="InterPro" id="IPR032752">
    <property type="entry name" value="DC-UbP/UBTD2_N"/>
</dbReference>
<dbReference type="Pfam" id="PF16455">
    <property type="entry name" value="UBD"/>
    <property type="match status" value="1"/>
</dbReference>
<evidence type="ECO:0000256" key="1">
    <source>
        <dbReference type="SAM" id="MobiDB-lite"/>
    </source>
</evidence>
<feature type="domain" description="Ubiquitin-like" evidence="2">
    <location>
        <begin position="453"/>
        <end position="528"/>
    </location>
</feature>
<protein>
    <submittedName>
        <fullName evidence="3">Ubiquitin domain containing 2</fullName>
    </submittedName>
</protein>
<feature type="compositionally biased region" description="Gly residues" evidence="1">
    <location>
        <begin position="286"/>
        <end position="306"/>
    </location>
</feature>
<evidence type="ECO:0000313" key="4">
    <source>
        <dbReference type="Proteomes" id="UP000694563"/>
    </source>
</evidence>
<feature type="compositionally biased region" description="Low complexity" evidence="1">
    <location>
        <begin position="273"/>
        <end position="285"/>
    </location>
</feature>
<dbReference type="InterPro" id="IPR038169">
    <property type="entry name" value="DC-UbP/UBTD2_N_sf"/>
</dbReference>
<dbReference type="PANTHER" id="PTHR13609">
    <property type="entry name" value="UBIQUITIN DOMAIN CONTAINING 1 PROTEIN-RELATED"/>
    <property type="match status" value="1"/>
</dbReference>
<dbReference type="Gene3D" id="1.20.225.20">
    <property type="entry name" value="Ub domain-containing protein, DC-UbP/UBTD2, N-terminal domain"/>
    <property type="match status" value="1"/>
</dbReference>
<accession>A0A8C3U329</accession>
<dbReference type="Proteomes" id="UP000694563">
    <property type="component" value="Chromosome 15"/>
</dbReference>
<dbReference type="AlphaFoldDB" id="A0A8C3U329"/>
<dbReference type="Pfam" id="PF00240">
    <property type="entry name" value="ubiquitin"/>
    <property type="match status" value="1"/>
</dbReference>
<dbReference type="InterPro" id="IPR000626">
    <property type="entry name" value="Ubiquitin-like_dom"/>
</dbReference>
<dbReference type="SMART" id="SM00213">
    <property type="entry name" value="UBQ"/>
    <property type="match status" value="1"/>
</dbReference>
<feature type="compositionally biased region" description="Gly residues" evidence="1">
    <location>
        <begin position="262"/>
        <end position="272"/>
    </location>
</feature>
<dbReference type="PROSITE" id="PS50053">
    <property type="entry name" value="UBIQUITIN_2"/>
    <property type="match status" value="1"/>
</dbReference>
<keyword evidence="4" id="KW-1185">Reference proteome</keyword>
<reference evidence="3" key="1">
    <citation type="submission" date="2020-10" db="EMBL/GenBank/DDBJ databases">
        <title>Catharus ustulatus (Swainson's thrush) genome, bCatUst1, primary haplotype v2.</title>
        <authorList>
            <person name="Delmore K."/>
            <person name="Vafadar M."/>
            <person name="Formenti G."/>
            <person name="Chow W."/>
            <person name="Pelan S."/>
            <person name="Howe K."/>
            <person name="Rhie A."/>
            <person name="Mountcastle J."/>
            <person name="Haase B."/>
            <person name="Fedrigo O."/>
            <person name="Jarvis E.D."/>
        </authorList>
    </citation>
    <scope>NUCLEOTIDE SEQUENCE [LARGE SCALE GENOMIC DNA]</scope>
</reference>
<dbReference type="CDD" id="cd17121">
    <property type="entry name" value="Ubl_UBTD2"/>
    <property type="match status" value="1"/>
</dbReference>
<dbReference type="InterPro" id="IPR029071">
    <property type="entry name" value="Ubiquitin-like_domsf"/>
</dbReference>